<evidence type="ECO:0000256" key="5">
    <source>
        <dbReference type="SAM" id="MobiDB-lite"/>
    </source>
</evidence>
<accession>A0A6A6QW27</accession>
<keyword evidence="2 4" id="KW-0378">Hydrolase</keyword>
<feature type="signal peptide" evidence="6">
    <location>
        <begin position="1"/>
        <end position="27"/>
    </location>
</feature>
<keyword evidence="9" id="KW-1185">Reference proteome</keyword>
<dbReference type="InterPro" id="IPR000209">
    <property type="entry name" value="Peptidase_S8/S53_dom"/>
</dbReference>
<evidence type="ECO:0000256" key="3">
    <source>
        <dbReference type="ARBA" id="ARBA00022825"/>
    </source>
</evidence>
<keyword evidence="1 4" id="KW-0645">Protease</keyword>
<feature type="compositionally biased region" description="Basic and acidic residues" evidence="5">
    <location>
        <begin position="434"/>
        <end position="448"/>
    </location>
</feature>
<dbReference type="InterPro" id="IPR036852">
    <property type="entry name" value="Peptidase_S8/S53_dom_sf"/>
</dbReference>
<keyword evidence="6" id="KW-0732">Signal</keyword>
<dbReference type="Proteomes" id="UP000799750">
    <property type="component" value="Unassembled WGS sequence"/>
</dbReference>
<evidence type="ECO:0000256" key="1">
    <source>
        <dbReference type="ARBA" id="ARBA00022670"/>
    </source>
</evidence>
<dbReference type="InterPro" id="IPR023827">
    <property type="entry name" value="Peptidase_S8_Asp-AS"/>
</dbReference>
<feature type="chain" id="PRO_5025444335" evidence="6">
    <location>
        <begin position="28"/>
        <end position="857"/>
    </location>
</feature>
<dbReference type="EMBL" id="MU004189">
    <property type="protein sequence ID" value="KAF2495147.1"/>
    <property type="molecule type" value="Genomic_DNA"/>
</dbReference>
<dbReference type="OrthoDB" id="3797974at2759"/>
<dbReference type="PRINTS" id="PR00723">
    <property type="entry name" value="SUBTILISIN"/>
</dbReference>
<feature type="compositionally biased region" description="Polar residues" evidence="5">
    <location>
        <begin position="690"/>
        <end position="706"/>
    </location>
</feature>
<dbReference type="SUPFAM" id="SSF52743">
    <property type="entry name" value="Subtilisin-like"/>
    <property type="match status" value="1"/>
</dbReference>
<feature type="region of interest" description="Disordered" evidence="5">
    <location>
        <begin position="672"/>
        <end position="709"/>
    </location>
</feature>
<dbReference type="InterPro" id="IPR015500">
    <property type="entry name" value="Peptidase_S8_subtilisin-rel"/>
</dbReference>
<dbReference type="Gene3D" id="3.40.50.200">
    <property type="entry name" value="Peptidase S8/S53 domain"/>
    <property type="match status" value="1"/>
</dbReference>
<organism evidence="8 9">
    <name type="scientific">Lophium mytilinum</name>
    <dbReference type="NCBI Taxonomy" id="390894"/>
    <lineage>
        <taxon>Eukaryota</taxon>
        <taxon>Fungi</taxon>
        <taxon>Dikarya</taxon>
        <taxon>Ascomycota</taxon>
        <taxon>Pezizomycotina</taxon>
        <taxon>Dothideomycetes</taxon>
        <taxon>Pleosporomycetidae</taxon>
        <taxon>Mytilinidiales</taxon>
        <taxon>Mytilinidiaceae</taxon>
        <taxon>Lophium</taxon>
    </lineage>
</organism>
<dbReference type="GO" id="GO:0004252">
    <property type="term" value="F:serine-type endopeptidase activity"/>
    <property type="evidence" value="ECO:0007669"/>
    <property type="project" value="UniProtKB-UniRule"/>
</dbReference>
<comment type="similarity">
    <text evidence="4">Belongs to the peptidase S8 family.</text>
</comment>
<feature type="domain" description="Peptidase S8/S53" evidence="7">
    <location>
        <begin position="515"/>
        <end position="763"/>
    </location>
</feature>
<feature type="region of interest" description="Disordered" evidence="5">
    <location>
        <begin position="403"/>
        <end position="467"/>
    </location>
</feature>
<evidence type="ECO:0000256" key="4">
    <source>
        <dbReference type="PROSITE-ProRule" id="PRU01240"/>
    </source>
</evidence>
<feature type="active site" description="Charge relay system" evidence="4">
    <location>
        <position position="522"/>
    </location>
</feature>
<evidence type="ECO:0000313" key="8">
    <source>
        <dbReference type="EMBL" id="KAF2495147.1"/>
    </source>
</evidence>
<evidence type="ECO:0000313" key="9">
    <source>
        <dbReference type="Proteomes" id="UP000799750"/>
    </source>
</evidence>
<dbReference type="GO" id="GO:0006508">
    <property type="term" value="P:proteolysis"/>
    <property type="evidence" value="ECO:0007669"/>
    <property type="project" value="UniProtKB-KW"/>
</dbReference>
<proteinExistence type="inferred from homology"/>
<reference evidence="8" key="1">
    <citation type="journal article" date="2020" name="Stud. Mycol.">
        <title>101 Dothideomycetes genomes: a test case for predicting lifestyles and emergence of pathogens.</title>
        <authorList>
            <person name="Haridas S."/>
            <person name="Albert R."/>
            <person name="Binder M."/>
            <person name="Bloem J."/>
            <person name="Labutti K."/>
            <person name="Salamov A."/>
            <person name="Andreopoulos B."/>
            <person name="Baker S."/>
            <person name="Barry K."/>
            <person name="Bills G."/>
            <person name="Bluhm B."/>
            <person name="Cannon C."/>
            <person name="Castanera R."/>
            <person name="Culley D."/>
            <person name="Daum C."/>
            <person name="Ezra D."/>
            <person name="Gonzalez J."/>
            <person name="Henrissat B."/>
            <person name="Kuo A."/>
            <person name="Liang C."/>
            <person name="Lipzen A."/>
            <person name="Lutzoni F."/>
            <person name="Magnuson J."/>
            <person name="Mondo S."/>
            <person name="Nolan M."/>
            <person name="Ohm R."/>
            <person name="Pangilinan J."/>
            <person name="Park H.-J."/>
            <person name="Ramirez L."/>
            <person name="Alfaro M."/>
            <person name="Sun H."/>
            <person name="Tritt A."/>
            <person name="Yoshinaga Y."/>
            <person name="Zwiers L.-H."/>
            <person name="Turgeon B."/>
            <person name="Goodwin S."/>
            <person name="Spatafora J."/>
            <person name="Crous P."/>
            <person name="Grigoriev I."/>
        </authorList>
    </citation>
    <scope>NUCLEOTIDE SEQUENCE</scope>
    <source>
        <strain evidence="8">CBS 269.34</strain>
    </source>
</reference>
<keyword evidence="3 4" id="KW-0720">Serine protease</keyword>
<dbReference type="PROSITE" id="PS51892">
    <property type="entry name" value="SUBTILASE"/>
    <property type="match status" value="1"/>
</dbReference>
<dbReference type="AlphaFoldDB" id="A0A6A6QW27"/>
<protein>
    <submittedName>
        <fullName evidence="8">Subtilisin-like protein</fullName>
    </submittedName>
</protein>
<dbReference type="PROSITE" id="PS00136">
    <property type="entry name" value="SUBTILASE_ASP"/>
    <property type="match status" value="1"/>
</dbReference>
<feature type="compositionally biased region" description="Basic and acidic residues" evidence="5">
    <location>
        <begin position="457"/>
        <end position="467"/>
    </location>
</feature>
<feature type="active site" description="Charge relay system" evidence="4">
    <location>
        <position position="741"/>
    </location>
</feature>
<evidence type="ECO:0000256" key="6">
    <source>
        <dbReference type="SAM" id="SignalP"/>
    </source>
</evidence>
<sequence length="857" mass="90709">MTRQHSHGGLFTRLALTYVLYFRTVTAATPDTTTCISVAAANGIANGGCSQDNVGVLQDAIAQFDPTMDYGGVPVVTSVKQTGNIFAAIEYLCTDDTSNTPSEPGWTIRSQLSNIAACDSVCGTYYVSDSCAFAVLLCDQSKGGCDGATLLPSGTPSGQPTAAELLSLIKSLQAQYADLQTVVQNWVDSFSSTKLIKRDSESLYEMAVFRSNNVKSNVQDAQAPIETAYAESVITADTHTDFVTLETNVDSDTAALLGASATDVTFAKQYAAGILVNLSLLGILAGILASGGGGGGTPPPTTGIPTHTATATTTASSTTSSCVATGSATPIIIITKEGTTEDQFNALVKSLPSNSDNIQRTDAEIDNWIYLATIDQCTAEGLWSNSIVLAMAIDGEIIQSDAEATDPVSSAKHKKRSWNPEREARHARKAAAKSSRDADNSTVEREAAQDNSSIEALQKRTDPDDQTHYVVQDSSPGHLAWISQLSRQTGVTGASYSDFEQFLYDDRSMRSVDPDVAVYVIDTGFLNTHDDFASRVIKQLSGDNAAQSAPENNHGTCMASLAVGSYSGVKKDAKLITVQLKTNDARTSRVSNAIFTFVDILVHAKQNNYNGRAVVSMSFGGPKSLLWYTPNDPKNTDVFSVYLNQFWKAGIVTVCSAGNWGEHPDANVQRLDYQTPRSNGGSGTPLIVVGNSQPDGTPNPKSQTSDPDGKGILSIYNLGTNVQCAFKSAPDAWGKDPDGTSQATAITAGMMAYFLSNADIQKEWANTGIANLPMAAKNYLLDLGKLQKGRKWTDGIPRASTGDMVPCQNGIAGPVPIPTFQVPGDGTGLTLQTTPVTNGETVVFSPLVSPQSSLRGP</sequence>
<feature type="active site" description="Charge relay system" evidence="4">
    <location>
        <position position="554"/>
    </location>
</feature>
<evidence type="ECO:0000259" key="7">
    <source>
        <dbReference type="Pfam" id="PF00082"/>
    </source>
</evidence>
<dbReference type="Pfam" id="PF00082">
    <property type="entry name" value="Peptidase_S8"/>
    <property type="match status" value="1"/>
</dbReference>
<name>A0A6A6QW27_9PEZI</name>
<evidence type="ECO:0000256" key="2">
    <source>
        <dbReference type="ARBA" id="ARBA00022801"/>
    </source>
</evidence>
<gene>
    <name evidence="8" type="ORF">BU16DRAFT_539143</name>
</gene>